<dbReference type="Proteomes" id="UP001228139">
    <property type="component" value="Plasmid unnamed1"/>
</dbReference>
<protein>
    <submittedName>
        <fullName evidence="2">YoaK family protein</fullName>
    </submittedName>
</protein>
<dbReference type="Pfam" id="PF06912">
    <property type="entry name" value="DUF1275"/>
    <property type="match status" value="1"/>
</dbReference>
<keyword evidence="1" id="KW-1133">Transmembrane helix</keyword>
<keyword evidence="3" id="KW-1185">Reference proteome</keyword>
<dbReference type="InterPro" id="IPR010699">
    <property type="entry name" value="DUF1275"/>
</dbReference>
<geneLocation type="plasmid" evidence="2 3">
    <name>unnamed1</name>
</geneLocation>
<keyword evidence="1" id="KW-0812">Transmembrane</keyword>
<feature type="transmembrane region" description="Helical" evidence="1">
    <location>
        <begin position="12"/>
        <end position="31"/>
    </location>
</feature>
<dbReference type="PANTHER" id="PTHR37314:SF4">
    <property type="entry name" value="UPF0700 TRANSMEMBRANE PROTEIN YOAK"/>
    <property type="match status" value="1"/>
</dbReference>
<feature type="transmembrane region" description="Helical" evidence="1">
    <location>
        <begin position="43"/>
        <end position="60"/>
    </location>
</feature>
<evidence type="ECO:0000313" key="3">
    <source>
        <dbReference type="Proteomes" id="UP001228139"/>
    </source>
</evidence>
<organism evidence="2 3">
    <name type="scientific">Erwinia pyri</name>
    <dbReference type="NCBI Taxonomy" id="3062598"/>
    <lineage>
        <taxon>Bacteria</taxon>
        <taxon>Pseudomonadati</taxon>
        <taxon>Pseudomonadota</taxon>
        <taxon>Gammaproteobacteria</taxon>
        <taxon>Enterobacterales</taxon>
        <taxon>Erwiniaceae</taxon>
        <taxon>Erwinia</taxon>
    </lineage>
</organism>
<dbReference type="SUPFAM" id="SSF103473">
    <property type="entry name" value="MFS general substrate transporter"/>
    <property type="match status" value="1"/>
</dbReference>
<name>A0AA50HPE4_9GAMM</name>
<keyword evidence="2" id="KW-0614">Plasmid</keyword>
<dbReference type="AlphaFoldDB" id="A0AA50HPE4"/>
<reference evidence="2 3" key="1">
    <citation type="submission" date="2023-07" db="EMBL/GenBank/DDBJ databases">
        <title>Pathogenic bacteria of pear tree diseases.</title>
        <authorList>
            <person name="Zhang Z."/>
            <person name="He L."/>
            <person name="Huang R."/>
        </authorList>
    </citation>
    <scope>NUCLEOTIDE SEQUENCE [LARGE SCALE GENOMIC DNA]</scope>
    <source>
        <strain evidence="2 3">DE2</strain>
        <plasmid evidence="2 3">unnamed1</plasmid>
    </source>
</reference>
<sequence length="92" mass="10050">MLINAGRRKNNRSVYAFNIIIEGVGLVLLGIVESWLAPLSPEVLLILCLSFLMGLQNAVVTRISNARVRTTHISGTSTDIGIELATLFDVLR</sequence>
<accession>A0AA50HPE4</accession>
<dbReference type="InterPro" id="IPR036259">
    <property type="entry name" value="MFS_trans_sf"/>
</dbReference>
<dbReference type="KEGG" id="epi:Q3V30_21760"/>
<dbReference type="EMBL" id="CP132354">
    <property type="protein sequence ID" value="WLS81201.1"/>
    <property type="molecule type" value="Genomic_DNA"/>
</dbReference>
<proteinExistence type="predicted"/>
<dbReference type="PANTHER" id="PTHR37314">
    <property type="entry name" value="SLR0142 PROTEIN"/>
    <property type="match status" value="1"/>
</dbReference>
<gene>
    <name evidence="2" type="ORF">Q3V30_21760</name>
</gene>
<evidence type="ECO:0000256" key="1">
    <source>
        <dbReference type="SAM" id="Phobius"/>
    </source>
</evidence>
<keyword evidence="1" id="KW-0472">Membrane</keyword>
<evidence type="ECO:0000313" key="2">
    <source>
        <dbReference type="EMBL" id="WLS81201.1"/>
    </source>
</evidence>